<dbReference type="AlphaFoldDB" id="A0A0A8YT65"/>
<evidence type="ECO:0000313" key="1">
    <source>
        <dbReference type="EMBL" id="JAD30259.1"/>
    </source>
</evidence>
<accession>A0A0A8YT65</accession>
<dbReference type="EMBL" id="GBRH01267636">
    <property type="protein sequence ID" value="JAD30259.1"/>
    <property type="molecule type" value="Transcribed_RNA"/>
</dbReference>
<proteinExistence type="predicted"/>
<sequence length="81" mass="8993">MYTRKIFGQELKPKGCVAAGKLLGVNICPALQKGRNPSGDELFTQVAHAVHLRYLLEETHHRNPTLPQINLQGADEIDLFA</sequence>
<organism evidence="1">
    <name type="scientific">Arundo donax</name>
    <name type="common">Giant reed</name>
    <name type="synonym">Donax arundinaceus</name>
    <dbReference type="NCBI Taxonomy" id="35708"/>
    <lineage>
        <taxon>Eukaryota</taxon>
        <taxon>Viridiplantae</taxon>
        <taxon>Streptophyta</taxon>
        <taxon>Embryophyta</taxon>
        <taxon>Tracheophyta</taxon>
        <taxon>Spermatophyta</taxon>
        <taxon>Magnoliopsida</taxon>
        <taxon>Liliopsida</taxon>
        <taxon>Poales</taxon>
        <taxon>Poaceae</taxon>
        <taxon>PACMAD clade</taxon>
        <taxon>Arundinoideae</taxon>
        <taxon>Arundineae</taxon>
        <taxon>Arundo</taxon>
    </lineage>
</organism>
<reference evidence="1" key="2">
    <citation type="journal article" date="2015" name="Data Brief">
        <title>Shoot transcriptome of the giant reed, Arundo donax.</title>
        <authorList>
            <person name="Barrero R.A."/>
            <person name="Guerrero F.D."/>
            <person name="Moolhuijzen P."/>
            <person name="Goolsby J.A."/>
            <person name="Tidwell J."/>
            <person name="Bellgard S.E."/>
            <person name="Bellgard M.I."/>
        </authorList>
    </citation>
    <scope>NUCLEOTIDE SEQUENCE</scope>
    <source>
        <tissue evidence="1">Shoot tissue taken approximately 20 cm above the soil surface</tissue>
    </source>
</reference>
<protein>
    <submittedName>
        <fullName evidence="1">Uncharacterized protein</fullName>
    </submittedName>
</protein>
<reference evidence="1" key="1">
    <citation type="submission" date="2014-09" db="EMBL/GenBank/DDBJ databases">
        <authorList>
            <person name="Magalhaes I.L.F."/>
            <person name="Oliveira U."/>
            <person name="Santos F.R."/>
            <person name="Vidigal T.H.D.A."/>
            <person name="Brescovit A.D."/>
            <person name="Santos A.J."/>
        </authorList>
    </citation>
    <scope>NUCLEOTIDE SEQUENCE</scope>
    <source>
        <tissue evidence="1">Shoot tissue taken approximately 20 cm above the soil surface</tissue>
    </source>
</reference>
<name>A0A0A8YT65_ARUDO</name>